<feature type="compositionally biased region" description="Basic and acidic residues" evidence="1">
    <location>
        <begin position="208"/>
        <end position="247"/>
    </location>
</feature>
<reference evidence="2 3" key="1">
    <citation type="submission" date="2017-06" db="EMBL/GenBank/DDBJ databases">
        <title>Complete genome sequence of Paenibacillus donghaensis KCTC 13049T isolated from East Sea sediment, South Korea.</title>
        <authorList>
            <person name="Jung B.K."/>
            <person name="Hong S.-J."/>
            <person name="Shin J.-H."/>
        </authorList>
    </citation>
    <scope>NUCLEOTIDE SEQUENCE [LARGE SCALE GENOMIC DNA]</scope>
    <source>
        <strain evidence="2 3">KCTC 13049</strain>
    </source>
</reference>
<feature type="compositionally biased region" description="Polar residues" evidence="1">
    <location>
        <begin position="190"/>
        <end position="199"/>
    </location>
</feature>
<proteinExistence type="predicted"/>
<name>A0A2Z2KKV0_9BACL</name>
<evidence type="ECO:0000256" key="1">
    <source>
        <dbReference type="SAM" id="MobiDB-lite"/>
    </source>
</evidence>
<dbReference type="EMBL" id="CP021780">
    <property type="protein sequence ID" value="ASA24010.1"/>
    <property type="molecule type" value="Genomic_DNA"/>
</dbReference>
<dbReference type="KEGG" id="pdh:B9T62_26430"/>
<organism evidence="2 3">
    <name type="scientific">Paenibacillus donghaensis</name>
    <dbReference type="NCBI Taxonomy" id="414771"/>
    <lineage>
        <taxon>Bacteria</taxon>
        <taxon>Bacillati</taxon>
        <taxon>Bacillota</taxon>
        <taxon>Bacilli</taxon>
        <taxon>Bacillales</taxon>
        <taxon>Paenibacillaceae</taxon>
        <taxon>Paenibacillus</taxon>
    </lineage>
</organism>
<dbReference type="InterPro" id="IPR009370">
    <property type="entry name" value="YutD-like"/>
</dbReference>
<dbReference type="RefSeq" id="WP_087917994.1">
    <property type="nucleotide sequence ID" value="NZ_CP021780.1"/>
</dbReference>
<feature type="region of interest" description="Disordered" evidence="1">
    <location>
        <begin position="113"/>
        <end position="247"/>
    </location>
</feature>
<dbReference type="Proteomes" id="UP000249890">
    <property type="component" value="Chromosome"/>
</dbReference>
<dbReference type="AlphaFoldDB" id="A0A2Z2KKV0"/>
<accession>A0A2Z2KKV0</accession>
<evidence type="ECO:0000313" key="2">
    <source>
        <dbReference type="EMBL" id="ASA24010.1"/>
    </source>
</evidence>
<evidence type="ECO:0008006" key="4">
    <source>
        <dbReference type="Google" id="ProtNLM"/>
    </source>
</evidence>
<feature type="compositionally biased region" description="Basic and acidic residues" evidence="1">
    <location>
        <begin position="128"/>
        <end position="137"/>
    </location>
</feature>
<keyword evidence="3" id="KW-1185">Reference proteome</keyword>
<dbReference type="OrthoDB" id="1650379at2"/>
<protein>
    <recommendedName>
        <fullName evidence="4">Transcriptional regulator</fullName>
    </recommendedName>
</protein>
<dbReference type="Pfam" id="PF06265">
    <property type="entry name" value="YutD-like"/>
    <property type="match status" value="1"/>
</dbReference>
<dbReference type="Gene3D" id="3.50.4.20">
    <property type="match status" value="1"/>
</dbReference>
<sequence length="247" mass="28447">MIVIGGKGYELMLDHKDGWNPEAFRGRYSEVLDRYDYIIGDWGYSQLRLKGFYRDNHPKVNRDTAISGMVDYINEYCNFGCAYFVLHKLKEIPLEGTFKDILIKEIPEPVEMDELSAESESGEAPAPVKEKFSRENAGKQGQKRSFKDNAVKDNTGAGKDRPVREHQSRNHRGKDAQGKRSKDYQGRPPQGQSQKPQGAQNQPNPKNQEPKNQESRQQESRNLEPKQQEPKQQESKQQEPKQQEPKE</sequence>
<evidence type="ECO:0000313" key="3">
    <source>
        <dbReference type="Proteomes" id="UP000249890"/>
    </source>
</evidence>
<gene>
    <name evidence="2" type="ORF">B9T62_26430</name>
</gene>
<dbReference type="InterPro" id="IPR038141">
    <property type="entry name" value="YutD-like_sf"/>
</dbReference>
<feature type="compositionally biased region" description="Basic and acidic residues" evidence="1">
    <location>
        <begin position="158"/>
        <end position="185"/>
    </location>
</feature>